<evidence type="ECO:0000313" key="2">
    <source>
        <dbReference type="Proteomes" id="UP000022611"/>
    </source>
</evidence>
<sequence length="227" mass="25936">MLDSIRTLTDMPASSDARICREDIVAARQRHSLQHQAQRWARECVDQAQRDAKDVRAQAFQEGYAEGVVRAAESLASGLLESQALGLQLRKDLAQAARQLLGDLLNRGEWLDEMLERWLAEQSGHADAVLQVLLPMRCKPRGNELRQRLQAFWPGTLSLDFQPQERYVFRLADQLLEFDIEASGQQLEPKLLSCLARLPESVRTLDQVSMQRLRDLCQSFGEMRHEN</sequence>
<dbReference type="OrthoDB" id="6848855at2"/>
<name>A0A010SZR0_PSEFL</name>
<dbReference type="PATRIC" id="fig|1042209.11.peg.1128"/>
<reference evidence="1 2" key="1">
    <citation type="journal article" date="2011" name="J. Bacteriol.">
        <title>Draft genome sequence of the polycyclic aromatic hydrocarbon-degrading, genetically engineered bioluminescent bioreporter Pseudomonas fluorescens HK44.</title>
        <authorList>
            <person name="Chauhan A."/>
            <person name="Layton A.C."/>
            <person name="Williams D.E."/>
            <person name="Smartt A.E."/>
            <person name="Ripp S."/>
            <person name="Karpinets T.V."/>
            <person name="Brown S.D."/>
            <person name="Sayler G.S."/>
        </authorList>
    </citation>
    <scope>NUCLEOTIDE SEQUENCE [LARGE SCALE GENOMIC DNA]</scope>
    <source>
        <strain evidence="1 2">HK44</strain>
    </source>
</reference>
<organism evidence="1 2">
    <name type="scientific">Pseudomonas fluorescens HK44</name>
    <dbReference type="NCBI Taxonomy" id="1042209"/>
    <lineage>
        <taxon>Bacteria</taxon>
        <taxon>Pseudomonadati</taxon>
        <taxon>Pseudomonadota</taxon>
        <taxon>Gammaproteobacteria</taxon>
        <taxon>Pseudomonadales</taxon>
        <taxon>Pseudomonadaceae</taxon>
        <taxon>Pseudomonas</taxon>
    </lineage>
</organism>
<evidence type="ECO:0000313" key="1">
    <source>
        <dbReference type="EMBL" id="EXF96163.1"/>
    </source>
</evidence>
<dbReference type="RefSeq" id="WP_024264740.1">
    <property type="nucleotide sequence ID" value="NZ_AFOY02000004.1"/>
</dbReference>
<dbReference type="HOGENOM" id="CLU_1174621_0_0_6"/>
<proteinExistence type="predicted"/>
<gene>
    <name evidence="1" type="ORF">HK44_022925</name>
</gene>
<dbReference type="Proteomes" id="UP000022611">
    <property type="component" value="Unassembled WGS sequence"/>
</dbReference>
<dbReference type="EMBL" id="AFOY02000004">
    <property type="protein sequence ID" value="EXF96163.1"/>
    <property type="molecule type" value="Genomic_DNA"/>
</dbReference>
<accession>A0A010SZR0</accession>
<protein>
    <submittedName>
        <fullName evidence="1">Oxygen-regulated invasion protein OrgB</fullName>
    </submittedName>
</protein>
<dbReference type="AlphaFoldDB" id="A0A010SZR0"/>
<comment type="caution">
    <text evidence="1">The sequence shown here is derived from an EMBL/GenBank/DDBJ whole genome shotgun (WGS) entry which is preliminary data.</text>
</comment>